<protein>
    <submittedName>
        <fullName evidence="1">Uncharacterized protein</fullName>
    </submittedName>
</protein>
<proteinExistence type="predicted"/>
<comment type="caution">
    <text evidence="1">The sequence shown here is derived from an EMBL/GenBank/DDBJ whole genome shotgun (WGS) entry which is preliminary data.</text>
</comment>
<gene>
    <name evidence="1" type="ORF">DGAL_LOCUS8681</name>
</gene>
<reference evidence="1" key="1">
    <citation type="submission" date="2021-11" db="EMBL/GenBank/DDBJ databases">
        <authorList>
            <person name="Schell T."/>
        </authorList>
    </citation>
    <scope>NUCLEOTIDE SEQUENCE</scope>
    <source>
        <strain evidence="1">M5</strain>
    </source>
</reference>
<sequence>MDSFDRIENMENTLRDNLTRQKMGNASTKNGVFYNGLAINERNTHGLGNQRKGLIRKKSATFAESTWIQSICILLY</sequence>
<evidence type="ECO:0000313" key="2">
    <source>
        <dbReference type="Proteomes" id="UP000789390"/>
    </source>
</evidence>
<dbReference type="AlphaFoldDB" id="A0A8J2W543"/>
<dbReference type="EMBL" id="CAKKLH010000190">
    <property type="protein sequence ID" value="CAH0105624.1"/>
    <property type="molecule type" value="Genomic_DNA"/>
</dbReference>
<accession>A0A8J2W543</accession>
<keyword evidence="2" id="KW-1185">Reference proteome</keyword>
<dbReference type="Proteomes" id="UP000789390">
    <property type="component" value="Unassembled WGS sequence"/>
</dbReference>
<organism evidence="1 2">
    <name type="scientific">Daphnia galeata</name>
    <dbReference type="NCBI Taxonomy" id="27404"/>
    <lineage>
        <taxon>Eukaryota</taxon>
        <taxon>Metazoa</taxon>
        <taxon>Ecdysozoa</taxon>
        <taxon>Arthropoda</taxon>
        <taxon>Crustacea</taxon>
        <taxon>Branchiopoda</taxon>
        <taxon>Diplostraca</taxon>
        <taxon>Cladocera</taxon>
        <taxon>Anomopoda</taxon>
        <taxon>Daphniidae</taxon>
        <taxon>Daphnia</taxon>
    </lineage>
</organism>
<evidence type="ECO:0000313" key="1">
    <source>
        <dbReference type="EMBL" id="CAH0105624.1"/>
    </source>
</evidence>
<name>A0A8J2W543_9CRUS</name>